<evidence type="ECO:0000313" key="3">
    <source>
        <dbReference type="EMBL" id="GGC64730.1"/>
    </source>
</evidence>
<evidence type="ECO:0000256" key="1">
    <source>
        <dbReference type="ARBA" id="ARBA00023125"/>
    </source>
</evidence>
<dbReference type="PROSITE" id="PS50943">
    <property type="entry name" value="HTH_CROC1"/>
    <property type="match status" value="1"/>
</dbReference>
<dbReference type="Pfam" id="PF07883">
    <property type="entry name" value="Cupin_2"/>
    <property type="match status" value="1"/>
</dbReference>
<reference evidence="3" key="1">
    <citation type="journal article" date="2014" name="Int. J. Syst. Evol. Microbiol.">
        <title>Complete genome sequence of Corynebacterium casei LMG S-19264T (=DSM 44701T), isolated from a smear-ripened cheese.</title>
        <authorList>
            <consortium name="US DOE Joint Genome Institute (JGI-PGF)"/>
            <person name="Walter F."/>
            <person name="Albersmeier A."/>
            <person name="Kalinowski J."/>
            <person name="Ruckert C."/>
        </authorList>
    </citation>
    <scope>NUCLEOTIDE SEQUENCE</scope>
    <source>
        <strain evidence="3">CGMCC 1.10998</strain>
    </source>
</reference>
<dbReference type="AlphaFoldDB" id="A0A916UA35"/>
<dbReference type="PANTHER" id="PTHR46797:SF10">
    <property type="entry name" value="BLR1115 PROTEIN"/>
    <property type="match status" value="1"/>
</dbReference>
<dbReference type="SUPFAM" id="SSF47413">
    <property type="entry name" value="lambda repressor-like DNA-binding domains"/>
    <property type="match status" value="1"/>
</dbReference>
<dbReference type="GO" id="GO:0003677">
    <property type="term" value="F:DNA binding"/>
    <property type="evidence" value="ECO:0007669"/>
    <property type="project" value="UniProtKB-KW"/>
</dbReference>
<keyword evidence="1 3" id="KW-0238">DNA-binding</keyword>
<dbReference type="InterPro" id="IPR050807">
    <property type="entry name" value="TransReg_Diox_bact_type"/>
</dbReference>
<dbReference type="GO" id="GO:0003700">
    <property type="term" value="F:DNA-binding transcription factor activity"/>
    <property type="evidence" value="ECO:0007669"/>
    <property type="project" value="TreeGrafter"/>
</dbReference>
<organism evidence="3 4">
    <name type="scientific">Undibacterium terreum</name>
    <dbReference type="NCBI Taxonomy" id="1224302"/>
    <lineage>
        <taxon>Bacteria</taxon>
        <taxon>Pseudomonadati</taxon>
        <taxon>Pseudomonadota</taxon>
        <taxon>Betaproteobacteria</taxon>
        <taxon>Burkholderiales</taxon>
        <taxon>Oxalobacteraceae</taxon>
        <taxon>Undibacterium</taxon>
    </lineage>
</organism>
<dbReference type="GO" id="GO:0005829">
    <property type="term" value="C:cytosol"/>
    <property type="evidence" value="ECO:0007669"/>
    <property type="project" value="TreeGrafter"/>
</dbReference>
<dbReference type="CDD" id="cd02209">
    <property type="entry name" value="cupin_XRE_C"/>
    <property type="match status" value="1"/>
</dbReference>
<proteinExistence type="predicted"/>
<dbReference type="EMBL" id="BMED01000001">
    <property type="protein sequence ID" value="GGC64730.1"/>
    <property type="molecule type" value="Genomic_DNA"/>
</dbReference>
<dbReference type="Gene3D" id="1.10.260.40">
    <property type="entry name" value="lambda repressor-like DNA-binding domains"/>
    <property type="match status" value="1"/>
</dbReference>
<accession>A0A916UA35</accession>
<dbReference type="CDD" id="cd00093">
    <property type="entry name" value="HTH_XRE"/>
    <property type="match status" value="1"/>
</dbReference>
<protein>
    <submittedName>
        <fullName evidence="3">DNA-binding protein</fullName>
    </submittedName>
</protein>
<dbReference type="Gene3D" id="2.60.120.10">
    <property type="entry name" value="Jelly Rolls"/>
    <property type="match status" value="1"/>
</dbReference>
<dbReference type="SMART" id="SM00530">
    <property type="entry name" value="HTH_XRE"/>
    <property type="match status" value="1"/>
</dbReference>
<gene>
    <name evidence="3" type="ORF">GCM10011396_09680</name>
</gene>
<comment type="caution">
    <text evidence="3">The sequence shown here is derived from an EMBL/GenBank/DDBJ whole genome shotgun (WGS) entry which is preliminary data.</text>
</comment>
<feature type="domain" description="HTH cro/C1-type" evidence="2">
    <location>
        <begin position="9"/>
        <end position="63"/>
    </location>
</feature>
<dbReference type="InterPro" id="IPR011051">
    <property type="entry name" value="RmlC_Cupin_sf"/>
</dbReference>
<dbReference type="InterPro" id="IPR013096">
    <property type="entry name" value="Cupin_2"/>
</dbReference>
<evidence type="ECO:0000313" key="4">
    <source>
        <dbReference type="Proteomes" id="UP000637423"/>
    </source>
</evidence>
<dbReference type="PANTHER" id="PTHR46797">
    <property type="entry name" value="HTH-TYPE TRANSCRIPTIONAL REGULATOR"/>
    <property type="match status" value="1"/>
</dbReference>
<evidence type="ECO:0000259" key="2">
    <source>
        <dbReference type="PROSITE" id="PS50943"/>
    </source>
</evidence>
<reference evidence="3" key="2">
    <citation type="submission" date="2020-09" db="EMBL/GenBank/DDBJ databases">
        <authorList>
            <person name="Sun Q."/>
            <person name="Zhou Y."/>
        </authorList>
    </citation>
    <scope>NUCLEOTIDE SEQUENCE</scope>
    <source>
        <strain evidence="3">CGMCC 1.10998</strain>
    </source>
</reference>
<dbReference type="Proteomes" id="UP000637423">
    <property type="component" value="Unassembled WGS sequence"/>
</dbReference>
<dbReference type="InterPro" id="IPR001387">
    <property type="entry name" value="Cro/C1-type_HTH"/>
</dbReference>
<name>A0A916UA35_9BURK</name>
<dbReference type="Pfam" id="PF01381">
    <property type="entry name" value="HTH_3"/>
    <property type="match status" value="1"/>
</dbReference>
<dbReference type="SUPFAM" id="SSF51182">
    <property type="entry name" value="RmlC-like cupins"/>
    <property type="match status" value="1"/>
</dbReference>
<sequence length="182" mass="19908">MEIRLAQRLAALRTERGQSLEELALASGISRATLSRLERGETSPTASLLGKLCAVHGISMSRLLAGVEPQSASLVPQAAQTVWVDPQSGFQRRMVSPPSRDFKMEMVEVTIPAGAVVSYEVPTVHGTEQQFWMLEGILELTLDDAHYRLQAGDCLRFHMHGAARFFCPGPEAVRYVSLSCAP</sequence>
<keyword evidence="4" id="KW-1185">Reference proteome</keyword>
<dbReference type="InterPro" id="IPR010982">
    <property type="entry name" value="Lambda_DNA-bd_dom_sf"/>
</dbReference>
<dbReference type="InterPro" id="IPR014710">
    <property type="entry name" value="RmlC-like_jellyroll"/>
</dbReference>